<evidence type="ECO:0000313" key="2">
    <source>
        <dbReference type="Proteomes" id="UP000000305"/>
    </source>
</evidence>
<dbReference type="KEGG" id="dpx:DAPPUDRAFT_337082"/>
<dbReference type="EMBL" id="GL733654">
    <property type="protein sequence ID" value="EFX62346.1"/>
    <property type="molecule type" value="Genomic_DNA"/>
</dbReference>
<accession>E9I0Y4</accession>
<organism evidence="1 2">
    <name type="scientific">Daphnia pulex</name>
    <name type="common">Water flea</name>
    <dbReference type="NCBI Taxonomy" id="6669"/>
    <lineage>
        <taxon>Eukaryota</taxon>
        <taxon>Metazoa</taxon>
        <taxon>Ecdysozoa</taxon>
        <taxon>Arthropoda</taxon>
        <taxon>Crustacea</taxon>
        <taxon>Branchiopoda</taxon>
        <taxon>Diplostraca</taxon>
        <taxon>Cladocera</taxon>
        <taxon>Anomopoda</taxon>
        <taxon>Daphniidae</taxon>
        <taxon>Daphnia</taxon>
    </lineage>
</organism>
<proteinExistence type="predicted"/>
<dbReference type="PhylomeDB" id="E9I0Y4"/>
<dbReference type="Proteomes" id="UP000000305">
    <property type="component" value="Unassembled WGS sequence"/>
</dbReference>
<protein>
    <submittedName>
        <fullName evidence="1">Uncharacterized protein</fullName>
    </submittedName>
</protein>
<dbReference type="OrthoDB" id="5587616at2759"/>
<sequence length="143" mass="16005">MFMNKSVNSESDTEYVDCDFENKVDESLKKIVEEKLPTEPLQGRSIIRARTLSRIQDISDINVPEDLIEVKNQDIVLPTYGNGSKASGMQNFGNGDIPGNRNTVLAETHYQLVIAFRCATNYKEGVCSLKSAATIIKLRIQHI</sequence>
<dbReference type="AlphaFoldDB" id="E9I0Y4"/>
<dbReference type="HOGENOM" id="CLU_1810979_0_0_1"/>
<evidence type="ECO:0000313" key="1">
    <source>
        <dbReference type="EMBL" id="EFX62346.1"/>
    </source>
</evidence>
<name>E9I0Y4_DAPPU</name>
<keyword evidence="2" id="KW-1185">Reference proteome</keyword>
<feature type="non-terminal residue" evidence="1">
    <location>
        <position position="1"/>
    </location>
</feature>
<reference evidence="1 2" key="1">
    <citation type="journal article" date="2011" name="Science">
        <title>The ecoresponsive genome of Daphnia pulex.</title>
        <authorList>
            <person name="Colbourne J.K."/>
            <person name="Pfrender M.E."/>
            <person name="Gilbert D."/>
            <person name="Thomas W.K."/>
            <person name="Tucker A."/>
            <person name="Oakley T.H."/>
            <person name="Tokishita S."/>
            <person name="Aerts A."/>
            <person name="Arnold G.J."/>
            <person name="Basu M.K."/>
            <person name="Bauer D.J."/>
            <person name="Caceres C.E."/>
            <person name="Carmel L."/>
            <person name="Casola C."/>
            <person name="Choi J.H."/>
            <person name="Detter J.C."/>
            <person name="Dong Q."/>
            <person name="Dusheyko S."/>
            <person name="Eads B.D."/>
            <person name="Frohlich T."/>
            <person name="Geiler-Samerotte K.A."/>
            <person name="Gerlach D."/>
            <person name="Hatcher P."/>
            <person name="Jogdeo S."/>
            <person name="Krijgsveld J."/>
            <person name="Kriventseva E.V."/>
            <person name="Kultz D."/>
            <person name="Laforsch C."/>
            <person name="Lindquist E."/>
            <person name="Lopez J."/>
            <person name="Manak J.R."/>
            <person name="Muller J."/>
            <person name="Pangilinan J."/>
            <person name="Patwardhan R.P."/>
            <person name="Pitluck S."/>
            <person name="Pritham E.J."/>
            <person name="Rechtsteiner A."/>
            <person name="Rho M."/>
            <person name="Rogozin I.B."/>
            <person name="Sakarya O."/>
            <person name="Salamov A."/>
            <person name="Schaack S."/>
            <person name="Shapiro H."/>
            <person name="Shiga Y."/>
            <person name="Skalitzky C."/>
            <person name="Smith Z."/>
            <person name="Souvorov A."/>
            <person name="Sung W."/>
            <person name="Tang Z."/>
            <person name="Tsuchiya D."/>
            <person name="Tu H."/>
            <person name="Vos H."/>
            <person name="Wang M."/>
            <person name="Wolf Y.I."/>
            <person name="Yamagata H."/>
            <person name="Yamada T."/>
            <person name="Ye Y."/>
            <person name="Shaw J.R."/>
            <person name="Andrews J."/>
            <person name="Crease T.J."/>
            <person name="Tang H."/>
            <person name="Lucas S.M."/>
            <person name="Robertson H.M."/>
            <person name="Bork P."/>
            <person name="Koonin E.V."/>
            <person name="Zdobnov E.M."/>
            <person name="Grigoriev I.V."/>
            <person name="Lynch M."/>
            <person name="Boore J.L."/>
        </authorList>
    </citation>
    <scope>NUCLEOTIDE SEQUENCE [LARGE SCALE GENOMIC DNA]</scope>
</reference>
<gene>
    <name evidence="1" type="ORF">DAPPUDRAFT_337082</name>
</gene>
<dbReference type="InParanoid" id="E9I0Y4"/>